<proteinExistence type="predicted"/>
<feature type="domain" description="VOC" evidence="1">
    <location>
        <begin position="5"/>
        <end position="116"/>
    </location>
</feature>
<sequence>MTVRGLQRIIVSVADGKRALAFYQDALGLSVKDTGDDVFMLAIPGTGTELLLHERPPTPGLAGVAISLLVDDVDATTAAAVAAGAVVLDVPADQPWGERQAVLVDPDGHVICLVTPG</sequence>
<dbReference type="InterPro" id="IPR037523">
    <property type="entry name" value="VOC_core"/>
</dbReference>
<reference evidence="2" key="1">
    <citation type="submission" date="2021-01" db="EMBL/GenBank/DDBJ databases">
        <title>Whole genome shotgun sequence of Actinoplanes ferrugineus NBRC 15555.</title>
        <authorList>
            <person name="Komaki H."/>
            <person name="Tamura T."/>
        </authorList>
    </citation>
    <scope>NUCLEOTIDE SEQUENCE</scope>
    <source>
        <strain evidence="2">NBRC 15555</strain>
    </source>
</reference>
<dbReference type="Gene3D" id="3.10.180.10">
    <property type="entry name" value="2,3-Dihydroxybiphenyl 1,2-Dioxygenase, domain 1"/>
    <property type="match status" value="1"/>
</dbReference>
<dbReference type="AlphaFoldDB" id="A0A919MFM2"/>
<dbReference type="CDD" id="cd06587">
    <property type="entry name" value="VOC"/>
    <property type="match status" value="1"/>
</dbReference>
<dbReference type="EMBL" id="BOMM01000017">
    <property type="protein sequence ID" value="GIE10725.1"/>
    <property type="molecule type" value="Genomic_DNA"/>
</dbReference>
<evidence type="ECO:0000259" key="1">
    <source>
        <dbReference type="PROSITE" id="PS51819"/>
    </source>
</evidence>
<dbReference type="Proteomes" id="UP000598174">
    <property type="component" value="Unassembled WGS sequence"/>
</dbReference>
<organism evidence="2 3">
    <name type="scientific">Paractinoplanes ferrugineus</name>
    <dbReference type="NCBI Taxonomy" id="113564"/>
    <lineage>
        <taxon>Bacteria</taxon>
        <taxon>Bacillati</taxon>
        <taxon>Actinomycetota</taxon>
        <taxon>Actinomycetes</taxon>
        <taxon>Micromonosporales</taxon>
        <taxon>Micromonosporaceae</taxon>
        <taxon>Paractinoplanes</taxon>
    </lineage>
</organism>
<accession>A0A919MFM2</accession>
<dbReference type="SUPFAM" id="SSF54593">
    <property type="entry name" value="Glyoxalase/Bleomycin resistance protein/Dihydroxybiphenyl dioxygenase"/>
    <property type="match status" value="1"/>
</dbReference>
<keyword evidence="3" id="KW-1185">Reference proteome</keyword>
<gene>
    <name evidence="2" type="ORF">Afe05nite_25650</name>
</gene>
<dbReference type="PANTHER" id="PTHR36503:SF3">
    <property type="entry name" value="BLR0126 PROTEIN"/>
    <property type="match status" value="1"/>
</dbReference>
<dbReference type="InterPro" id="IPR004360">
    <property type="entry name" value="Glyas_Fos-R_dOase_dom"/>
</dbReference>
<evidence type="ECO:0000313" key="2">
    <source>
        <dbReference type="EMBL" id="GIE10725.1"/>
    </source>
</evidence>
<dbReference type="Pfam" id="PF00903">
    <property type="entry name" value="Glyoxalase"/>
    <property type="match status" value="1"/>
</dbReference>
<protein>
    <recommendedName>
        <fullName evidence="1">VOC domain-containing protein</fullName>
    </recommendedName>
</protein>
<dbReference type="InterPro" id="IPR029068">
    <property type="entry name" value="Glyas_Bleomycin-R_OHBP_Dase"/>
</dbReference>
<dbReference type="PANTHER" id="PTHR36503">
    <property type="entry name" value="BLR2520 PROTEIN"/>
    <property type="match status" value="1"/>
</dbReference>
<name>A0A919MFM2_9ACTN</name>
<dbReference type="RefSeq" id="WP_203817281.1">
    <property type="nucleotide sequence ID" value="NZ_BAAABP010000071.1"/>
</dbReference>
<dbReference type="PROSITE" id="PS51819">
    <property type="entry name" value="VOC"/>
    <property type="match status" value="1"/>
</dbReference>
<comment type="caution">
    <text evidence="2">The sequence shown here is derived from an EMBL/GenBank/DDBJ whole genome shotgun (WGS) entry which is preliminary data.</text>
</comment>
<evidence type="ECO:0000313" key="3">
    <source>
        <dbReference type="Proteomes" id="UP000598174"/>
    </source>
</evidence>